<dbReference type="Pfam" id="PF01381">
    <property type="entry name" value="HTH_3"/>
    <property type="match status" value="1"/>
</dbReference>
<dbReference type="RefSeq" id="WP_058210309.1">
    <property type="nucleotide sequence ID" value="NZ_LKLP01000111.1"/>
</dbReference>
<name>A0A0V8CXY6_LACLL</name>
<dbReference type="InterPro" id="IPR010982">
    <property type="entry name" value="Lambda_DNA-bd_dom_sf"/>
</dbReference>
<evidence type="ECO:0000259" key="2">
    <source>
        <dbReference type="PROSITE" id="PS50943"/>
    </source>
</evidence>
<dbReference type="Gene3D" id="1.10.10.2910">
    <property type="match status" value="1"/>
</dbReference>
<dbReference type="SUPFAM" id="SSF47413">
    <property type="entry name" value="lambda repressor-like DNA-binding domains"/>
    <property type="match status" value="1"/>
</dbReference>
<dbReference type="InterPro" id="IPR010359">
    <property type="entry name" value="IrrE_HExxH"/>
</dbReference>
<comment type="caution">
    <text evidence="3">The sequence shown here is derived from an EMBL/GenBank/DDBJ whole genome shotgun (WGS) entry which is preliminary data.</text>
</comment>
<evidence type="ECO:0000313" key="3">
    <source>
        <dbReference type="EMBL" id="KSU06176.1"/>
    </source>
</evidence>
<dbReference type="InterPro" id="IPR001387">
    <property type="entry name" value="Cro/C1-type_HTH"/>
</dbReference>
<evidence type="ECO:0000256" key="1">
    <source>
        <dbReference type="ARBA" id="ARBA00007227"/>
    </source>
</evidence>
<dbReference type="EMBL" id="LKLP01000111">
    <property type="protein sequence ID" value="KSU06176.1"/>
    <property type="molecule type" value="Genomic_DNA"/>
</dbReference>
<accession>A0A0V8CXY6</accession>
<reference evidence="4" key="1">
    <citation type="submission" date="2015-10" db="EMBL/GenBank/DDBJ databases">
        <title>Draft Genome Sequences of 11 Lactococcus lactis subspecies cremoris strains.</title>
        <authorList>
            <person name="Wels M."/>
            <person name="Backus L."/>
            <person name="Boekhorst J."/>
            <person name="Dijkstra A."/>
            <person name="Beerthuizen M."/>
            <person name="Kelly W."/>
            <person name="Siezen R."/>
            <person name="Bachmann H."/>
            <person name="Van Hijum S."/>
        </authorList>
    </citation>
    <scope>NUCLEOTIDE SEQUENCE [LARGE SCALE GENOMIC DNA]</scope>
    <source>
        <strain evidence="4">LMG8520</strain>
    </source>
</reference>
<dbReference type="PANTHER" id="PTHR43236:SF1">
    <property type="entry name" value="BLL7220 PROTEIN"/>
    <property type="match status" value="1"/>
</dbReference>
<dbReference type="PATRIC" id="fig|1360.106.peg.2474"/>
<dbReference type="CDD" id="cd00093">
    <property type="entry name" value="HTH_XRE"/>
    <property type="match status" value="1"/>
</dbReference>
<dbReference type="PANTHER" id="PTHR43236">
    <property type="entry name" value="ANTITOXIN HIGA1"/>
    <property type="match status" value="1"/>
</dbReference>
<dbReference type="InterPro" id="IPR052345">
    <property type="entry name" value="Rad_response_metalloprotease"/>
</dbReference>
<proteinExistence type="inferred from homology"/>
<organism evidence="3 4">
    <name type="scientific">Lactococcus lactis subsp. lactis</name>
    <name type="common">Streptococcus lactis</name>
    <dbReference type="NCBI Taxonomy" id="1360"/>
    <lineage>
        <taxon>Bacteria</taxon>
        <taxon>Bacillati</taxon>
        <taxon>Bacillota</taxon>
        <taxon>Bacilli</taxon>
        <taxon>Lactobacillales</taxon>
        <taxon>Streptococcaceae</taxon>
        <taxon>Lactococcus</taxon>
    </lineage>
</organism>
<gene>
    <name evidence="3" type="ORF">LMG8520_2170</name>
</gene>
<evidence type="ECO:0000313" key="4">
    <source>
        <dbReference type="Proteomes" id="UP000054230"/>
    </source>
</evidence>
<dbReference type="Pfam" id="PF06114">
    <property type="entry name" value="Peptidase_M78"/>
    <property type="match status" value="1"/>
</dbReference>
<comment type="similarity">
    <text evidence="1">Belongs to the short-chain fatty acyl-CoA assimilation regulator (ScfR) family.</text>
</comment>
<feature type="domain" description="HTH cro/C1-type" evidence="2">
    <location>
        <begin position="7"/>
        <end position="62"/>
    </location>
</feature>
<dbReference type="GO" id="GO:0003677">
    <property type="term" value="F:DNA binding"/>
    <property type="evidence" value="ECO:0007669"/>
    <property type="project" value="InterPro"/>
</dbReference>
<dbReference type="SMART" id="SM00530">
    <property type="entry name" value="HTH_XRE"/>
    <property type="match status" value="1"/>
</dbReference>
<dbReference type="AlphaFoldDB" id="A0A0V8CXY6"/>
<dbReference type="Gene3D" id="1.10.260.40">
    <property type="entry name" value="lambda repressor-like DNA-binding domains"/>
    <property type="match status" value="1"/>
</dbReference>
<dbReference type="PROSITE" id="PS50943">
    <property type="entry name" value="HTH_CROC1"/>
    <property type="match status" value="1"/>
</dbReference>
<dbReference type="Proteomes" id="UP000054230">
    <property type="component" value="Unassembled WGS sequence"/>
</dbReference>
<protein>
    <submittedName>
        <fullName evidence="3">Transcriptional regulator XRE family</fullName>
    </submittedName>
</protein>
<sequence length="394" mass="45595">MFNGERLSELRILNGFSRQELAEKLSISEQAVWQYESDESIKPKMSTLLSLCHLFGVEINYFELDSTPSFIDTSAIAFRNGDLNSKKVIHIQEIYLNKVHQIFNYLDKYVEAPHLSIYSLVDEVHEKFLSCNEWDSQTIEFIANLSRKKLGIADDNSNLLYQIEASGINVLSRFLSKESSVDAYSLWTKDSIPYIVLGKGKSAVRRNFDLAHELGHLILHKFIDFEDLDKTKQAEKENEANNFASFFLMPKDTFRKDFENLVGIKNSNPDNYINLKLKYNVSIQALEYRAYKLGYLTPAQNSYFYRLIAKRNYKTVEPRDLELPVYKPGKLRAMLKMVLSNHLIDLQSLLGSQRVTRQFISELLDLEEGFFNEFVTTNGDYDSIIKIGDYIKKA</sequence>